<evidence type="ECO:0000256" key="8">
    <source>
        <dbReference type="SAM" id="MobiDB-lite"/>
    </source>
</evidence>
<evidence type="ECO:0000256" key="6">
    <source>
        <dbReference type="ARBA" id="ARBA00024695"/>
    </source>
</evidence>
<feature type="compositionally biased region" description="Low complexity" evidence="8">
    <location>
        <begin position="775"/>
        <end position="797"/>
    </location>
</feature>
<sequence>MKAPSQKQNASGGSTLKRLKTTLKTAGLIGPQKAAAKKAAKATATRPSALAQKADAILKSLRSNNPFELKVQKTKHDVLGRKLKGSQGRPGLTRQKGLESRKQALLSDIAKRNHVGGIVDRRIGEHDPNMTEEEKMMLRWTREKQRAAQSKKSNPFNLDDDANDFDGLTHLGKSLDDMDNFNDFGPSDDEDMDGALAREYSCAMFGGGSGDHAQKSKADVMKELIAKSKQHKAERQKIKEENEDLRLQLDSELDSIRGLLMGGAGAAAAPRRGAEDDYDMMVRELKFDKRAQPTDRTKTEEELAVEEKERLERLEKDRLRRMNGEEPGEDSELTATGGYRARRERKKRDEEQALGADDASDFGSDDELNGNVAVDRFGNASRSESTLTYSADGASMVSKSIFIKKRKASDLSDDEEDDESGSDNEEDDEESASEGESDGEADLQVSGSEAEDGSGDDKDESGSEDGADSDDSDIWSDDEDSGAARSNRTRSKSARPALTETQRTEMMLKAKEELPYTFPAPESQDEFDHLMDGRSIEQVVELMARFRKLYHPSLGPDNKSKQSKNLGFLMNYMWNLDVEEELSAGQVRAAFDKLYLTVVEMSKAFPMALAQWASDMLGTLIGPSIAPPTDFSPANLFCFKLIGNIFSVSDFHHAVITPLLLTVSSYLVRPPRSMSEAATGMFLTGFCIESQSLSKRWMPEVFNYLTRVVSVYSSSTEGHLGQVLPMPKNAHSSLLMVALRQLHELDNLYAGSLDSLPELYQPVIDILQRLPATTPADAPATSKNVKSSRKSASSSASTMHPALASARDDLVASMQQHIFDEHYSLDRKYRDDPNADVETEKLKAQYKKEKKGAIRELRRDAEFLAEVRVKEQRRKDKEYEAKMRRIEGKLGDEIGELKRMKRETKKRKLV</sequence>
<comment type="similarity">
    <text evidence="2">Belongs to the NOP14 family.</text>
</comment>
<evidence type="ECO:0000256" key="3">
    <source>
        <dbReference type="ARBA" id="ARBA00022517"/>
    </source>
</evidence>
<feature type="compositionally biased region" description="Polar residues" evidence="8">
    <location>
        <begin position="380"/>
        <end position="389"/>
    </location>
</feature>
<dbReference type="Proteomes" id="UP000193411">
    <property type="component" value="Unassembled WGS sequence"/>
</dbReference>
<reference evidence="9 10" key="1">
    <citation type="submission" date="2016-07" db="EMBL/GenBank/DDBJ databases">
        <title>Pervasive Adenine N6-methylation of Active Genes in Fungi.</title>
        <authorList>
            <consortium name="DOE Joint Genome Institute"/>
            <person name="Mondo S.J."/>
            <person name="Dannebaum R.O."/>
            <person name="Kuo R.C."/>
            <person name="Labutti K."/>
            <person name="Haridas S."/>
            <person name="Kuo A."/>
            <person name="Salamov A."/>
            <person name="Ahrendt S.R."/>
            <person name="Lipzen A."/>
            <person name="Sullivan W."/>
            <person name="Andreopoulos W.B."/>
            <person name="Clum A."/>
            <person name="Lindquist E."/>
            <person name="Daum C."/>
            <person name="Ramamoorthy G.K."/>
            <person name="Gryganskyi A."/>
            <person name="Culley D."/>
            <person name="Magnuson J.K."/>
            <person name="James T.Y."/>
            <person name="O'Malley M.A."/>
            <person name="Stajich J.E."/>
            <person name="Spatafora J.W."/>
            <person name="Visel A."/>
            <person name="Grigoriev I.V."/>
        </authorList>
    </citation>
    <scope>NUCLEOTIDE SEQUENCE [LARGE SCALE GENOMIC DNA]</scope>
    <source>
        <strain evidence="9 10">PL171</strain>
    </source>
</reference>
<evidence type="ECO:0000256" key="7">
    <source>
        <dbReference type="SAM" id="Coils"/>
    </source>
</evidence>
<feature type="region of interest" description="Disordered" evidence="8">
    <location>
        <begin position="287"/>
        <end position="502"/>
    </location>
</feature>
<feature type="compositionally biased region" description="Polar residues" evidence="8">
    <location>
        <begin position="1"/>
        <end position="14"/>
    </location>
</feature>
<feature type="compositionally biased region" description="Acidic residues" evidence="8">
    <location>
        <begin position="358"/>
        <end position="368"/>
    </location>
</feature>
<name>A0A1Y2HZI2_9FUNG</name>
<feature type="region of interest" description="Disordered" evidence="8">
    <location>
        <begin position="78"/>
        <end position="98"/>
    </location>
</feature>
<evidence type="ECO:0000313" key="9">
    <source>
        <dbReference type="EMBL" id="ORZ39919.1"/>
    </source>
</evidence>
<comment type="subcellular location">
    <subcellularLocation>
        <location evidence="1">Nucleus</location>
        <location evidence="1">Nucleolus</location>
    </subcellularLocation>
</comment>
<dbReference type="GO" id="GO:0032040">
    <property type="term" value="C:small-subunit processome"/>
    <property type="evidence" value="ECO:0007669"/>
    <property type="project" value="InterPro"/>
</dbReference>
<evidence type="ECO:0000313" key="10">
    <source>
        <dbReference type="Proteomes" id="UP000193411"/>
    </source>
</evidence>
<organism evidence="9 10">
    <name type="scientific">Catenaria anguillulae PL171</name>
    <dbReference type="NCBI Taxonomy" id="765915"/>
    <lineage>
        <taxon>Eukaryota</taxon>
        <taxon>Fungi</taxon>
        <taxon>Fungi incertae sedis</taxon>
        <taxon>Blastocladiomycota</taxon>
        <taxon>Blastocladiomycetes</taxon>
        <taxon>Blastocladiales</taxon>
        <taxon>Catenariaceae</taxon>
        <taxon>Catenaria</taxon>
    </lineage>
</organism>
<keyword evidence="3" id="KW-0690">Ribosome biogenesis</keyword>
<dbReference type="GO" id="GO:0030490">
    <property type="term" value="P:maturation of SSU-rRNA"/>
    <property type="evidence" value="ECO:0007669"/>
    <property type="project" value="TreeGrafter"/>
</dbReference>
<comment type="function">
    <text evidence="6">Involved in nucleolar processing of pre-18S ribosomal RNA. Has a role in the nuclear export of 40S pre-ribosomal subunit to the cytoplasm.</text>
</comment>
<feature type="region of interest" description="Disordered" evidence="8">
    <location>
        <begin position="1"/>
        <end position="49"/>
    </location>
</feature>
<feature type="region of interest" description="Disordered" evidence="8">
    <location>
        <begin position="142"/>
        <end position="163"/>
    </location>
</feature>
<evidence type="ECO:0000256" key="5">
    <source>
        <dbReference type="ARBA" id="ARBA00023242"/>
    </source>
</evidence>
<dbReference type="GO" id="GO:0030692">
    <property type="term" value="C:Noc4p-Nop14p complex"/>
    <property type="evidence" value="ECO:0007669"/>
    <property type="project" value="TreeGrafter"/>
</dbReference>
<feature type="coiled-coil region" evidence="7">
    <location>
        <begin position="221"/>
        <end position="255"/>
    </location>
</feature>
<keyword evidence="7" id="KW-0175">Coiled coil</keyword>
<accession>A0A1Y2HZI2</accession>
<feature type="compositionally biased region" description="Basic and acidic residues" evidence="8">
    <location>
        <begin position="287"/>
        <end position="324"/>
    </location>
</feature>
<keyword evidence="5" id="KW-0539">Nucleus</keyword>
<proteinExistence type="inferred from homology"/>
<gene>
    <name evidence="9" type="ORF">BCR44DRAFT_1425883</name>
</gene>
<evidence type="ECO:0000256" key="4">
    <source>
        <dbReference type="ARBA" id="ARBA00022552"/>
    </source>
</evidence>
<dbReference type="PANTHER" id="PTHR23183">
    <property type="entry name" value="NOP14"/>
    <property type="match status" value="1"/>
</dbReference>
<feature type="compositionally biased region" description="Acidic residues" evidence="8">
    <location>
        <begin position="411"/>
        <end position="441"/>
    </location>
</feature>
<keyword evidence="4" id="KW-0698">rRNA processing</keyword>
<dbReference type="InterPro" id="IPR007276">
    <property type="entry name" value="Nop14"/>
</dbReference>
<dbReference type="STRING" id="765915.A0A1Y2HZI2"/>
<feature type="coiled-coil region" evidence="7">
    <location>
        <begin position="854"/>
        <end position="889"/>
    </location>
</feature>
<evidence type="ECO:0000256" key="1">
    <source>
        <dbReference type="ARBA" id="ARBA00004604"/>
    </source>
</evidence>
<dbReference type="OrthoDB" id="441771at2759"/>
<feature type="compositionally biased region" description="Acidic residues" evidence="8">
    <location>
        <begin position="449"/>
        <end position="481"/>
    </location>
</feature>
<evidence type="ECO:0000256" key="2">
    <source>
        <dbReference type="ARBA" id="ARBA00007466"/>
    </source>
</evidence>
<feature type="compositionally biased region" description="Polar residues" evidence="8">
    <location>
        <begin position="147"/>
        <end position="156"/>
    </location>
</feature>
<feature type="region of interest" description="Disordered" evidence="8">
    <location>
        <begin position="775"/>
        <end position="801"/>
    </location>
</feature>
<dbReference type="Pfam" id="PF04147">
    <property type="entry name" value="Nop14"/>
    <property type="match status" value="2"/>
</dbReference>
<keyword evidence="10" id="KW-1185">Reference proteome</keyword>
<dbReference type="EMBL" id="MCFL01000004">
    <property type="protein sequence ID" value="ORZ39919.1"/>
    <property type="molecule type" value="Genomic_DNA"/>
</dbReference>
<protein>
    <submittedName>
        <fullName evidence="9">Nucleolar protein 14</fullName>
    </submittedName>
</protein>
<dbReference type="AlphaFoldDB" id="A0A1Y2HZI2"/>
<comment type="caution">
    <text evidence="9">The sequence shown here is derived from an EMBL/GenBank/DDBJ whole genome shotgun (WGS) entry which is preliminary data.</text>
</comment>
<dbReference type="PANTHER" id="PTHR23183:SF0">
    <property type="entry name" value="NUCLEOLAR PROTEIN 14"/>
    <property type="match status" value="1"/>
</dbReference>